<reference evidence="1" key="1">
    <citation type="submission" date="2017-04" db="EMBL/GenBank/DDBJ databases">
        <title>Population genomics of picophytoplankton unveils novel chromosome hypervariability.</title>
        <authorList>
            <consortium name="DOE Joint Genome Institute"/>
            <person name="Blanc-Mathieu R."/>
            <person name="Krasovec M."/>
            <person name="Hebrard M."/>
            <person name="Yau S."/>
            <person name="Desgranges E."/>
            <person name="Martin J."/>
            <person name="Schackwitz W."/>
            <person name="Kuo A."/>
            <person name="Salin G."/>
            <person name="Donnadieu C."/>
            <person name="Desdevises Y."/>
            <person name="Sanchez-Ferandin S."/>
            <person name="Moreau H."/>
            <person name="Rivals E."/>
            <person name="Grigoriev I.V."/>
            <person name="Grimsley N."/>
            <person name="Eyre-Walker A."/>
            <person name="Piganeau G."/>
        </authorList>
    </citation>
    <scope>NUCLEOTIDE SEQUENCE [LARGE SCALE GENOMIC DNA]</scope>
    <source>
        <strain evidence="1">RCC 1115</strain>
    </source>
</reference>
<dbReference type="AlphaFoldDB" id="A0A1Y5ICI5"/>
<accession>A0A1Y5ICI5</accession>
<protein>
    <submittedName>
        <fullName evidence="1">Uncharacterized protein</fullName>
    </submittedName>
</protein>
<proteinExistence type="predicted"/>
<dbReference type="Proteomes" id="UP000195557">
    <property type="component" value="Unassembled WGS sequence"/>
</dbReference>
<organism evidence="1">
    <name type="scientific">Ostreococcus tauri</name>
    <name type="common">Marine green alga</name>
    <dbReference type="NCBI Taxonomy" id="70448"/>
    <lineage>
        <taxon>Eukaryota</taxon>
        <taxon>Viridiplantae</taxon>
        <taxon>Chlorophyta</taxon>
        <taxon>Mamiellophyceae</taxon>
        <taxon>Mamiellales</taxon>
        <taxon>Bathycoccaceae</taxon>
        <taxon>Ostreococcus</taxon>
    </lineage>
</organism>
<sequence>MNTELYPYPYPPPTSGGAVRLCALIRGDARLDARNDPPPTRPPLLAASASSGITALVISTDAATMAANAARFAPSSSDSDAFIATLRFDVIVIVRAFAPFIVARVAVARVDVRRHPLASIIALRFVDDRASNGAQ</sequence>
<gene>
    <name evidence="1" type="ORF">BE221DRAFT_71355</name>
</gene>
<evidence type="ECO:0000313" key="1">
    <source>
        <dbReference type="EMBL" id="OUS47288.1"/>
    </source>
</evidence>
<name>A0A1Y5ICI5_OSTTA</name>
<dbReference type="EMBL" id="KZ155778">
    <property type="protein sequence ID" value="OUS47288.1"/>
    <property type="molecule type" value="Genomic_DNA"/>
</dbReference>